<sequence>MDDTIENVENGKDIQIQLSDDRMEAAIQLSKPDSKESDYTRDEVLNKLAEVGIKTGIDEEKILEIVSQKQFGQFFIIATGRPVEAGEDGFYDYFFDVDMAGNGGSKPTIREDGSIDFFSNTLFVKVKEGDLLCKYHEPTKGNFGFDVLGKLLVPKPGKPAPRIRGKGFIVSEDGLDYYAAKTGKVEFRNYDLNISDVFDISGDVDLSIGNIDFDGDINISGGVRSGVTINAMGNIYISGFVEGANIKSKKDIIIKDGCNTKGIGKIVADGCVQARFFENTSVFCKGDIKADYILNSTAVAYGKVYVSGNRGSIIGGDVTGVLGVEMEECGHETNAKTVVRVGATKEIRHEYAECIMKIKEIDSAIDTFDQALEKIALLKEAESDKYNKDMETRIFQSKIVKKAEKSKAEERSKELFAMIRESERSVVKIKKNCYPGCRIIMDDKSYIPTTVFEHILVKKSQNAIKLIDYDDD</sequence>
<reference evidence="3" key="1">
    <citation type="submission" date="2016-10" db="EMBL/GenBank/DDBJ databases">
        <authorList>
            <person name="Varghese N."/>
            <person name="Submissions S."/>
        </authorList>
    </citation>
    <scope>NUCLEOTIDE SEQUENCE [LARGE SCALE GENOMIC DNA]</scope>
    <source>
        <strain evidence="3">M83</strain>
    </source>
</reference>
<dbReference type="InterPro" id="IPR046866">
    <property type="entry name" value="FapA_N"/>
</dbReference>
<dbReference type="OrthoDB" id="9760122at2"/>
<dbReference type="PANTHER" id="PTHR38032:SF1">
    <property type="entry name" value="RNA-BINDING PROTEIN KHPB N-TERMINAL DOMAIN-CONTAINING PROTEIN"/>
    <property type="match status" value="1"/>
</dbReference>
<name>A0A1G9U4B5_9FIRM</name>
<dbReference type="InterPro" id="IPR005646">
    <property type="entry name" value="FapA"/>
</dbReference>
<dbReference type="Proteomes" id="UP000187651">
    <property type="component" value="Unassembled WGS sequence"/>
</dbReference>
<feature type="domain" description="Flagellar Assembly Protein A N-terminal region" evidence="1">
    <location>
        <begin position="14"/>
        <end position="188"/>
    </location>
</feature>
<dbReference type="Pfam" id="PF03961">
    <property type="entry name" value="FapA"/>
    <property type="match status" value="1"/>
</dbReference>
<dbReference type="InterPro" id="IPR046865">
    <property type="entry name" value="FapA_b_solenoid"/>
</dbReference>
<gene>
    <name evidence="2" type="ORF">SAMN05216544_0607</name>
</gene>
<dbReference type="AlphaFoldDB" id="A0A1G9U4B5"/>
<dbReference type="EMBL" id="FNHZ01000001">
    <property type="protein sequence ID" value="SDM54766.1"/>
    <property type="molecule type" value="Genomic_DNA"/>
</dbReference>
<dbReference type="RefSeq" id="WP_074520859.1">
    <property type="nucleotide sequence ID" value="NZ_FNHZ01000001.1"/>
</dbReference>
<protein>
    <recommendedName>
        <fullName evidence="1">Flagellar Assembly Protein A N-terminal region domain-containing protein</fullName>
    </recommendedName>
</protein>
<keyword evidence="3" id="KW-1185">Reference proteome</keyword>
<evidence type="ECO:0000313" key="2">
    <source>
        <dbReference type="EMBL" id="SDM54766.1"/>
    </source>
</evidence>
<proteinExistence type="predicted"/>
<evidence type="ECO:0000259" key="1">
    <source>
        <dbReference type="Pfam" id="PF20250"/>
    </source>
</evidence>
<dbReference type="PANTHER" id="PTHR38032">
    <property type="entry name" value="POLYMERASE-RELATED"/>
    <property type="match status" value="1"/>
</dbReference>
<dbReference type="Pfam" id="PF20250">
    <property type="entry name" value="FapA_N"/>
    <property type="match status" value="1"/>
</dbReference>
<evidence type="ECO:0000313" key="3">
    <source>
        <dbReference type="Proteomes" id="UP000187651"/>
    </source>
</evidence>
<accession>A0A1G9U4B5</accession>
<organism evidence="2 3">
    <name type="scientific">Lachnospira pectinoschiza</name>
    <dbReference type="NCBI Taxonomy" id="28052"/>
    <lineage>
        <taxon>Bacteria</taxon>
        <taxon>Bacillati</taxon>
        <taxon>Bacillota</taxon>
        <taxon>Clostridia</taxon>
        <taxon>Lachnospirales</taxon>
        <taxon>Lachnospiraceae</taxon>
        <taxon>Lachnospira</taxon>
    </lineage>
</organism>